<sequence>MGGDKPDRAARLMSLQTDPPTRTQTGTLQFAARHERALWAFAIAALVADVALTAYGLEQGAVELNPVAAWAIEEFYIVGMTALKLGGVAVALLGRKLIPDEFGALVPLALGVPWALAAGLNVLTIASL</sequence>
<reference evidence="3 4" key="1">
    <citation type="journal article" date="2019" name="Int. J. Syst. Evol. Microbiol.">
        <title>The Global Catalogue of Microorganisms (GCM) 10K type strain sequencing project: providing services to taxonomists for standard genome sequencing and annotation.</title>
        <authorList>
            <consortium name="The Broad Institute Genomics Platform"/>
            <consortium name="The Broad Institute Genome Sequencing Center for Infectious Disease"/>
            <person name="Wu L."/>
            <person name="Ma J."/>
        </authorList>
    </citation>
    <scope>NUCLEOTIDE SEQUENCE [LARGE SCALE GENOMIC DNA]</scope>
    <source>
        <strain evidence="3 4">CGMCC 1.12563</strain>
    </source>
</reference>
<dbReference type="RefSeq" id="WP_250872110.1">
    <property type="nucleotide sequence ID" value="NZ_JALXFV010000002.1"/>
</dbReference>
<dbReference type="AlphaFoldDB" id="A0ABD6AQI7"/>
<proteinExistence type="predicted"/>
<feature type="transmembrane region" description="Helical" evidence="1">
    <location>
        <begin position="105"/>
        <end position="126"/>
    </location>
</feature>
<accession>A0ABD6AQI7</accession>
<dbReference type="Proteomes" id="UP001597187">
    <property type="component" value="Unassembled WGS sequence"/>
</dbReference>
<organism evidence="3 4">
    <name type="scientific">Halomarina rubra</name>
    <dbReference type="NCBI Taxonomy" id="2071873"/>
    <lineage>
        <taxon>Archaea</taxon>
        <taxon>Methanobacteriati</taxon>
        <taxon>Methanobacteriota</taxon>
        <taxon>Stenosarchaea group</taxon>
        <taxon>Halobacteria</taxon>
        <taxon>Halobacteriales</taxon>
        <taxon>Natronomonadaceae</taxon>
        <taxon>Halomarina</taxon>
    </lineage>
</organism>
<dbReference type="EMBL" id="JBHUDC010000002">
    <property type="protein sequence ID" value="MFD1512123.1"/>
    <property type="molecule type" value="Genomic_DNA"/>
</dbReference>
<keyword evidence="4" id="KW-1185">Reference proteome</keyword>
<dbReference type="InterPro" id="IPR043717">
    <property type="entry name" value="DUF5658"/>
</dbReference>
<gene>
    <name evidence="3" type="ORF">ACFSBT_02365</name>
</gene>
<dbReference type="Pfam" id="PF18902">
    <property type="entry name" value="DUF5658"/>
    <property type="match status" value="1"/>
</dbReference>
<keyword evidence="1" id="KW-0472">Membrane</keyword>
<feature type="domain" description="DUF5658" evidence="2">
    <location>
        <begin position="44"/>
        <end position="93"/>
    </location>
</feature>
<evidence type="ECO:0000259" key="2">
    <source>
        <dbReference type="Pfam" id="PF18902"/>
    </source>
</evidence>
<keyword evidence="1" id="KW-1133">Transmembrane helix</keyword>
<protein>
    <submittedName>
        <fullName evidence="3">DUF5658 family protein</fullName>
    </submittedName>
</protein>
<feature type="transmembrane region" description="Helical" evidence="1">
    <location>
        <begin position="37"/>
        <end position="55"/>
    </location>
</feature>
<name>A0ABD6AQI7_9EURY</name>
<comment type="caution">
    <text evidence="3">The sequence shown here is derived from an EMBL/GenBank/DDBJ whole genome shotgun (WGS) entry which is preliminary data.</text>
</comment>
<keyword evidence="1" id="KW-0812">Transmembrane</keyword>
<evidence type="ECO:0000313" key="4">
    <source>
        <dbReference type="Proteomes" id="UP001597187"/>
    </source>
</evidence>
<evidence type="ECO:0000313" key="3">
    <source>
        <dbReference type="EMBL" id="MFD1512123.1"/>
    </source>
</evidence>
<evidence type="ECO:0000256" key="1">
    <source>
        <dbReference type="SAM" id="Phobius"/>
    </source>
</evidence>
<feature type="transmembrane region" description="Helical" evidence="1">
    <location>
        <begin position="75"/>
        <end position="93"/>
    </location>
</feature>